<dbReference type="STRING" id="1123303.GCA_000372425_00414"/>
<gene>
    <name evidence="2" type="ORF">NCTC12278_00885</name>
</gene>
<protein>
    <submittedName>
        <fullName evidence="2">Uncharacterized protein</fullName>
    </submittedName>
</protein>
<reference evidence="2 3" key="1">
    <citation type="submission" date="2018-06" db="EMBL/GenBank/DDBJ databases">
        <authorList>
            <consortium name="Pathogen Informatics"/>
            <person name="Doyle S."/>
        </authorList>
    </citation>
    <scope>NUCLEOTIDE SEQUENCE [LARGE SCALE GENOMIC DNA]</scope>
    <source>
        <strain evidence="2 3">NCTC12278</strain>
    </source>
</reference>
<feature type="compositionally biased region" description="Low complexity" evidence="1">
    <location>
        <begin position="58"/>
        <end position="89"/>
    </location>
</feature>
<dbReference type="KEGG" id="sfer:NCTC12278_00885"/>
<accession>A0A2X3VLJ7</accession>
<evidence type="ECO:0000313" key="2">
    <source>
        <dbReference type="EMBL" id="SQF40308.1"/>
    </source>
</evidence>
<evidence type="ECO:0000256" key="1">
    <source>
        <dbReference type="SAM" id="MobiDB-lite"/>
    </source>
</evidence>
<evidence type="ECO:0000313" key="3">
    <source>
        <dbReference type="Proteomes" id="UP000249495"/>
    </source>
</evidence>
<sequence>MKKLLKSKIWLSLIIVLGLGLSFTGGFATAKLTQKTPSNLPANGRGGTPPTGTPPEGSPGDSSSNSDSNSNSSNSSDSSSDSSSNSSNA</sequence>
<dbReference type="Proteomes" id="UP000249495">
    <property type="component" value="Chromosome 1"/>
</dbReference>
<organism evidence="2 3">
    <name type="scientific">Streptococcus ferus</name>
    <dbReference type="NCBI Taxonomy" id="1345"/>
    <lineage>
        <taxon>Bacteria</taxon>
        <taxon>Bacillati</taxon>
        <taxon>Bacillota</taxon>
        <taxon>Bacilli</taxon>
        <taxon>Lactobacillales</taxon>
        <taxon>Streptococcaceae</taxon>
        <taxon>Streptococcus</taxon>
    </lineage>
</organism>
<dbReference type="AlphaFoldDB" id="A0A2X3VLJ7"/>
<dbReference type="RefSeq" id="WP_018029742.1">
    <property type="nucleotide sequence ID" value="NZ_JBCLUB010000001.1"/>
</dbReference>
<feature type="region of interest" description="Disordered" evidence="1">
    <location>
        <begin position="33"/>
        <end position="89"/>
    </location>
</feature>
<keyword evidence="3" id="KW-1185">Reference proteome</keyword>
<name>A0A2X3VLJ7_9STRE</name>
<dbReference type="EMBL" id="LS483343">
    <property type="protein sequence ID" value="SQF40308.1"/>
    <property type="molecule type" value="Genomic_DNA"/>
</dbReference>
<proteinExistence type="predicted"/>